<evidence type="ECO:0000256" key="12">
    <source>
        <dbReference type="RuleBase" id="RU361175"/>
    </source>
</evidence>
<dbReference type="GO" id="GO:0030245">
    <property type="term" value="P:cellulose catabolic process"/>
    <property type="evidence" value="ECO:0007669"/>
    <property type="project" value="UniProtKB-KW"/>
</dbReference>
<dbReference type="InterPro" id="IPR001360">
    <property type="entry name" value="Glyco_hydro_1"/>
</dbReference>
<dbReference type="GO" id="GO:0008422">
    <property type="term" value="F:beta-glucosidase activity"/>
    <property type="evidence" value="ECO:0007669"/>
    <property type="project" value="UniProtKB-EC"/>
</dbReference>
<evidence type="ECO:0000256" key="9">
    <source>
        <dbReference type="PIRSR" id="PIRSR617736-1"/>
    </source>
</evidence>
<evidence type="ECO:0000256" key="5">
    <source>
        <dbReference type="ARBA" id="ARBA00023001"/>
    </source>
</evidence>
<dbReference type="FunFam" id="3.20.20.80:FF:000004">
    <property type="entry name" value="Beta-glucosidase 6-phospho-beta-glucosidase"/>
    <property type="match status" value="1"/>
</dbReference>
<feature type="binding site" evidence="10">
    <location>
        <begin position="410"/>
        <end position="411"/>
    </location>
    <ligand>
        <name>substrate</name>
    </ligand>
</feature>
<keyword evidence="8" id="KW-0624">Polysaccharide degradation</keyword>
<keyword evidence="7 12" id="KW-0326">Glycosidase</keyword>
<accession>A0A9D0Z2M6</accession>
<evidence type="ECO:0000256" key="7">
    <source>
        <dbReference type="ARBA" id="ARBA00023295"/>
    </source>
</evidence>
<protein>
    <recommendedName>
        <fullName evidence="3 12">Beta-glucosidase</fullName>
        <ecNumber evidence="3 12">3.2.1.21</ecNumber>
    </recommendedName>
</protein>
<evidence type="ECO:0000256" key="10">
    <source>
        <dbReference type="PIRSR" id="PIRSR617736-2"/>
    </source>
</evidence>
<dbReference type="InterPro" id="IPR017736">
    <property type="entry name" value="Glyco_hydro_1_beta-glucosidase"/>
</dbReference>
<dbReference type="AlphaFoldDB" id="A0A9D0Z2M6"/>
<comment type="caution">
    <text evidence="13">The sequence shown here is derived from an EMBL/GenBank/DDBJ whole genome shotgun (WGS) entry which is preliminary data.</text>
</comment>
<dbReference type="PROSITE" id="PS00572">
    <property type="entry name" value="GLYCOSYL_HYDROL_F1_1"/>
    <property type="match status" value="1"/>
</dbReference>
<feature type="binding site" evidence="10">
    <location>
        <position position="403"/>
    </location>
    <ligand>
        <name>substrate</name>
    </ligand>
</feature>
<comment type="catalytic activity">
    <reaction evidence="1 12">
        <text>Hydrolysis of terminal, non-reducing beta-D-glucosyl residues with release of beta-D-glucose.</text>
        <dbReference type="EC" id="3.2.1.21"/>
    </reaction>
</comment>
<evidence type="ECO:0000256" key="1">
    <source>
        <dbReference type="ARBA" id="ARBA00000448"/>
    </source>
</evidence>
<feature type="binding site" evidence="10">
    <location>
        <position position="17"/>
    </location>
    <ligand>
        <name>substrate</name>
    </ligand>
</feature>
<dbReference type="InterPro" id="IPR033132">
    <property type="entry name" value="GH_1_N_CS"/>
</dbReference>
<dbReference type="PANTHER" id="PTHR10353">
    <property type="entry name" value="GLYCOSYL HYDROLASE"/>
    <property type="match status" value="1"/>
</dbReference>
<evidence type="ECO:0000256" key="4">
    <source>
        <dbReference type="ARBA" id="ARBA00022801"/>
    </source>
</evidence>
<reference evidence="13" key="2">
    <citation type="journal article" date="2021" name="PeerJ">
        <title>Extensive microbial diversity within the chicken gut microbiome revealed by metagenomics and culture.</title>
        <authorList>
            <person name="Gilroy R."/>
            <person name="Ravi A."/>
            <person name="Getino M."/>
            <person name="Pursley I."/>
            <person name="Horton D.L."/>
            <person name="Alikhan N.F."/>
            <person name="Baker D."/>
            <person name="Gharbi K."/>
            <person name="Hall N."/>
            <person name="Watson M."/>
            <person name="Adriaenssens E.M."/>
            <person name="Foster-Nyarko E."/>
            <person name="Jarju S."/>
            <person name="Secka A."/>
            <person name="Antonio M."/>
            <person name="Oren A."/>
            <person name="Chaudhuri R.R."/>
            <person name="La Ragione R."/>
            <person name="Hildebrand F."/>
            <person name="Pallen M.J."/>
        </authorList>
    </citation>
    <scope>NUCLEOTIDE SEQUENCE</scope>
    <source>
        <strain evidence="13">13361</strain>
    </source>
</reference>
<sequence length="456" mass="51773">MKFDESFVWGGATASYQVEGAARQDGRSPSVWDDFCCKPGKVTDGSSGEDACRQYELMEQDVALMAKLGLKAYRFSLSWSRILPEGTGKVNPAGIDYYNRLIDCLKAHGIEPYVTLYHWDLPQKLQQQGGWLNPQSVCWFSEYARVVAEAFSDRVRYFITFNEPQCFIGLGYMGTYHAPGLNCSMADGFLAAHHVLKAHGTAVLQLRKYGKQPLQIGFAPTGKFTYPKTSAPQDVEAAKEMMFHHIALEDWVWSVTWWSDPVFLGKYPQDVAEKYRDILPEITPEDMQLIHQPLDFVGQNIYDGRMVEADEDGKPRFSPVPLGAQHTSIGSPVTPEILYWMPKFLYERYGKPILITENGMSNCDIVSMDGKVHDGCRIAYLESYLANYRRAAREVPLQGYFLWSVMDNFEWAHGYTSRFGLVYVDYPTSRRIIKDSGYWYQSVIASNGEILPEAGE</sequence>
<keyword evidence="6" id="KW-0119">Carbohydrate metabolism</keyword>
<organism evidence="13 14">
    <name type="scientific">Candidatus Faecousia excrementigallinarum</name>
    <dbReference type="NCBI Taxonomy" id="2840806"/>
    <lineage>
        <taxon>Bacteria</taxon>
        <taxon>Bacillati</taxon>
        <taxon>Bacillota</taxon>
        <taxon>Clostridia</taxon>
        <taxon>Eubacteriales</taxon>
        <taxon>Oscillospiraceae</taxon>
        <taxon>Faecousia</taxon>
    </lineage>
</organism>
<evidence type="ECO:0000256" key="6">
    <source>
        <dbReference type="ARBA" id="ARBA00023277"/>
    </source>
</evidence>
<name>A0A9D0Z2M6_9FIRM</name>
<dbReference type="PANTHER" id="PTHR10353:SF36">
    <property type="entry name" value="LP05116P"/>
    <property type="match status" value="1"/>
</dbReference>
<reference evidence="13" key="1">
    <citation type="submission" date="2020-10" db="EMBL/GenBank/DDBJ databases">
        <authorList>
            <person name="Gilroy R."/>
        </authorList>
    </citation>
    <scope>NUCLEOTIDE SEQUENCE</scope>
    <source>
        <strain evidence="13">13361</strain>
    </source>
</reference>
<dbReference type="EC" id="3.2.1.21" evidence="3 12"/>
<feature type="binding site" evidence="10">
    <location>
        <position position="118"/>
    </location>
    <ligand>
        <name>substrate</name>
    </ligand>
</feature>
<evidence type="ECO:0000256" key="3">
    <source>
        <dbReference type="ARBA" id="ARBA00012744"/>
    </source>
</evidence>
<dbReference type="Pfam" id="PF00232">
    <property type="entry name" value="Glyco_hydro_1"/>
    <property type="match status" value="1"/>
</dbReference>
<feature type="binding site" evidence="10">
    <location>
        <position position="162"/>
    </location>
    <ligand>
        <name>substrate</name>
    </ligand>
</feature>
<dbReference type="NCBIfam" id="TIGR03356">
    <property type="entry name" value="BGL"/>
    <property type="match status" value="1"/>
</dbReference>
<dbReference type="Gene3D" id="3.20.20.80">
    <property type="entry name" value="Glycosidases"/>
    <property type="match status" value="1"/>
</dbReference>
<evidence type="ECO:0000256" key="2">
    <source>
        <dbReference type="ARBA" id="ARBA00010838"/>
    </source>
</evidence>
<dbReference type="InterPro" id="IPR017853">
    <property type="entry name" value="GH"/>
</dbReference>
<dbReference type="InterPro" id="IPR018120">
    <property type="entry name" value="Glyco_hydro_1_AS"/>
</dbReference>
<feature type="active site" description="Nucleophile" evidence="9 11">
    <location>
        <position position="357"/>
    </location>
</feature>
<dbReference type="PRINTS" id="PR00131">
    <property type="entry name" value="GLHYDRLASE1"/>
</dbReference>
<comment type="similarity">
    <text evidence="2 12">Belongs to the glycosyl hydrolase 1 family.</text>
</comment>
<dbReference type="EMBL" id="DVFK01000068">
    <property type="protein sequence ID" value="HIQ67825.1"/>
    <property type="molecule type" value="Genomic_DNA"/>
</dbReference>
<evidence type="ECO:0000256" key="8">
    <source>
        <dbReference type="ARBA" id="ARBA00023326"/>
    </source>
</evidence>
<gene>
    <name evidence="13" type="ORF">IAB74_04880</name>
</gene>
<feature type="binding site" evidence="10">
    <location>
        <position position="302"/>
    </location>
    <ligand>
        <name>substrate</name>
    </ligand>
</feature>
<keyword evidence="5" id="KW-0136">Cellulose degradation</keyword>
<dbReference type="Proteomes" id="UP000886796">
    <property type="component" value="Unassembled WGS sequence"/>
</dbReference>
<keyword evidence="4 12" id="KW-0378">Hydrolase</keyword>
<evidence type="ECO:0000256" key="11">
    <source>
        <dbReference type="PROSITE-ProRule" id="PRU10055"/>
    </source>
</evidence>
<dbReference type="PROSITE" id="PS00653">
    <property type="entry name" value="GLYCOSYL_HYDROL_F1_2"/>
    <property type="match status" value="1"/>
</dbReference>
<dbReference type="SUPFAM" id="SSF51445">
    <property type="entry name" value="(Trans)glycosidases"/>
    <property type="match status" value="1"/>
</dbReference>
<evidence type="ECO:0000313" key="13">
    <source>
        <dbReference type="EMBL" id="HIQ67825.1"/>
    </source>
</evidence>
<feature type="active site" description="Proton donor" evidence="9">
    <location>
        <position position="163"/>
    </location>
</feature>
<evidence type="ECO:0000313" key="14">
    <source>
        <dbReference type="Proteomes" id="UP000886796"/>
    </source>
</evidence>
<dbReference type="GO" id="GO:0005829">
    <property type="term" value="C:cytosol"/>
    <property type="evidence" value="ECO:0007669"/>
    <property type="project" value="TreeGrafter"/>
</dbReference>
<proteinExistence type="inferred from homology"/>